<feature type="domain" description="HAMP" evidence="7">
    <location>
        <begin position="218"/>
        <end position="271"/>
    </location>
</feature>
<dbReference type="PANTHER" id="PTHR32089:SF112">
    <property type="entry name" value="LYSOZYME-LIKE PROTEIN-RELATED"/>
    <property type="match status" value="1"/>
</dbReference>
<dbReference type="GO" id="GO:0004888">
    <property type="term" value="F:transmembrane signaling receptor activity"/>
    <property type="evidence" value="ECO:0007669"/>
    <property type="project" value="InterPro"/>
</dbReference>
<dbReference type="PROSITE" id="PS50111">
    <property type="entry name" value="CHEMOTAXIS_TRANSDUC_2"/>
    <property type="match status" value="1"/>
</dbReference>
<dbReference type="Proteomes" id="UP000580043">
    <property type="component" value="Unassembled WGS sequence"/>
</dbReference>
<keyword evidence="5" id="KW-0472">Membrane</keyword>
<keyword evidence="2 4" id="KW-0807">Transducer</keyword>
<evidence type="ECO:0000259" key="7">
    <source>
        <dbReference type="PROSITE" id="PS50885"/>
    </source>
</evidence>
<dbReference type="AlphaFoldDB" id="A0A848GAX2"/>
<dbReference type="PROSITE" id="PS50885">
    <property type="entry name" value="HAMP"/>
    <property type="match status" value="1"/>
</dbReference>
<dbReference type="GO" id="GO:0006935">
    <property type="term" value="P:chemotaxis"/>
    <property type="evidence" value="ECO:0007669"/>
    <property type="project" value="InterPro"/>
</dbReference>
<dbReference type="FunFam" id="1.10.287.950:FF:000001">
    <property type="entry name" value="Methyl-accepting chemotaxis sensory transducer"/>
    <property type="match status" value="1"/>
</dbReference>
<reference evidence="8 9" key="1">
    <citation type="submission" date="2020-04" db="EMBL/GenBank/DDBJ databases">
        <title>Zoogloea sp. G-4-1-14 isolated from soil.</title>
        <authorList>
            <person name="Dahal R.H."/>
        </authorList>
    </citation>
    <scope>NUCLEOTIDE SEQUENCE [LARGE SCALE GENOMIC DNA]</scope>
    <source>
        <strain evidence="8 9">G-4-1-14</strain>
    </source>
</reference>
<keyword evidence="9" id="KW-1185">Reference proteome</keyword>
<dbReference type="SMART" id="SM00304">
    <property type="entry name" value="HAMP"/>
    <property type="match status" value="2"/>
</dbReference>
<proteinExistence type="inferred from homology"/>
<dbReference type="CDD" id="cd06225">
    <property type="entry name" value="HAMP"/>
    <property type="match status" value="1"/>
</dbReference>
<comment type="similarity">
    <text evidence="3">Belongs to the methyl-accepting chemotaxis (MCP) protein family.</text>
</comment>
<evidence type="ECO:0000259" key="6">
    <source>
        <dbReference type="PROSITE" id="PS50111"/>
    </source>
</evidence>
<feature type="transmembrane region" description="Helical" evidence="5">
    <location>
        <begin position="198"/>
        <end position="217"/>
    </location>
</feature>
<keyword evidence="5" id="KW-1133">Transmembrane helix</keyword>
<dbReference type="Pfam" id="PF00015">
    <property type="entry name" value="MCPsignal"/>
    <property type="match status" value="1"/>
</dbReference>
<evidence type="ECO:0000256" key="5">
    <source>
        <dbReference type="SAM" id="Phobius"/>
    </source>
</evidence>
<evidence type="ECO:0000256" key="2">
    <source>
        <dbReference type="ARBA" id="ARBA00023224"/>
    </source>
</evidence>
<gene>
    <name evidence="8" type="ORF">HHL15_23255</name>
</gene>
<dbReference type="SUPFAM" id="SSF58104">
    <property type="entry name" value="Methyl-accepting chemotaxis protein (MCP) signaling domain"/>
    <property type="match status" value="1"/>
</dbReference>
<dbReference type="PRINTS" id="PR00260">
    <property type="entry name" value="CHEMTRNSDUCR"/>
</dbReference>
<protein>
    <submittedName>
        <fullName evidence="8">Methyl-accepting chemotaxis protein</fullName>
    </submittedName>
</protein>
<evidence type="ECO:0000256" key="4">
    <source>
        <dbReference type="PROSITE-ProRule" id="PRU00284"/>
    </source>
</evidence>
<comment type="subcellular location">
    <subcellularLocation>
        <location evidence="1">Membrane</location>
    </subcellularLocation>
</comment>
<organism evidence="8 9">
    <name type="scientific">Zoogloea dura</name>
    <dbReference type="NCBI Taxonomy" id="2728840"/>
    <lineage>
        <taxon>Bacteria</taxon>
        <taxon>Pseudomonadati</taxon>
        <taxon>Pseudomonadota</taxon>
        <taxon>Betaproteobacteria</taxon>
        <taxon>Rhodocyclales</taxon>
        <taxon>Zoogloeaceae</taxon>
        <taxon>Zoogloea</taxon>
    </lineage>
</organism>
<accession>A0A848GAX2</accession>
<evidence type="ECO:0000313" key="8">
    <source>
        <dbReference type="EMBL" id="NML28679.1"/>
    </source>
</evidence>
<feature type="domain" description="Methyl-accepting transducer" evidence="6">
    <location>
        <begin position="276"/>
        <end position="512"/>
    </location>
</feature>
<evidence type="ECO:0000256" key="3">
    <source>
        <dbReference type="ARBA" id="ARBA00029447"/>
    </source>
</evidence>
<name>A0A848GAX2_9RHOO</name>
<evidence type="ECO:0000313" key="9">
    <source>
        <dbReference type="Proteomes" id="UP000580043"/>
    </source>
</evidence>
<dbReference type="Gene3D" id="1.10.287.950">
    <property type="entry name" value="Methyl-accepting chemotaxis protein"/>
    <property type="match status" value="1"/>
</dbReference>
<dbReference type="RefSeq" id="WP_169148200.1">
    <property type="nucleotide sequence ID" value="NZ_JABBGA010000032.1"/>
</dbReference>
<dbReference type="InterPro" id="IPR003660">
    <property type="entry name" value="HAMP_dom"/>
</dbReference>
<dbReference type="EMBL" id="JABBGA010000032">
    <property type="protein sequence ID" value="NML28679.1"/>
    <property type="molecule type" value="Genomic_DNA"/>
</dbReference>
<dbReference type="Pfam" id="PF00672">
    <property type="entry name" value="HAMP"/>
    <property type="match status" value="1"/>
</dbReference>
<dbReference type="InterPro" id="IPR004089">
    <property type="entry name" value="MCPsignal_dom"/>
</dbReference>
<sequence>MHLQLKQKLLVLVAVAMLALISVGAFSFMQAHTLNDALDEAITRHALIVDTVDKARGAQVRFKTQVQEWKNILLRGKDPEAYAKHLKGFDNEERVVRQRLEEVKATASQLGIAEQLKIDAVLVTFGTLGPAYRDALQHYDRSTADPAGAVDKRVHGLDRAPSTAIDELVTRIQKVSADFNAEEAARAAETFGSVKTGLAAFLLGAVIVLAGLSVVFIKSITGPLADLESTMSEIARHGDLTKRAAIHKQDEIGRMAGAFNAMMEQLQKIIGEVHGASRHVSRASEQLDGSSHALAEVSEQQSGAVASSAAAIEELTVAIASVSDTARDVQRQATDSVDKTTEGSRKVSLLVGEVGHIQRNMGEIARTVEEFVRSTQAITHMTREVRDIADQTNLLALNAAIEAARAGEAGRGFAVVADEVRKLAEKSARSASEIDAVTRSIMSQSEAVQAAISAGEQSIGTSTQLAGEVEDVLAHSRDAVLQSTHGVTEITESVSEQQAASTAIAQSMERIANMVEENSAAARNISASTTDLRALSQSLATTVAGFRVA</sequence>
<dbReference type="SMART" id="SM00283">
    <property type="entry name" value="MA"/>
    <property type="match status" value="1"/>
</dbReference>
<evidence type="ECO:0000256" key="1">
    <source>
        <dbReference type="ARBA" id="ARBA00004370"/>
    </source>
</evidence>
<dbReference type="GO" id="GO:0007165">
    <property type="term" value="P:signal transduction"/>
    <property type="evidence" value="ECO:0007669"/>
    <property type="project" value="UniProtKB-KW"/>
</dbReference>
<dbReference type="PANTHER" id="PTHR32089">
    <property type="entry name" value="METHYL-ACCEPTING CHEMOTAXIS PROTEIN MCPB"/>
    <property type="match status" value="1"/>
</dbReference>
<dbReference type="InterPro" id="IPR004090">
    <property type="entry name" value="Chemotax_Me-accpt_rcpt"/>
</dbReference>
<dbReference type="GO" id="GO:0016020">
    <property type="term" value="C:membrane"/>
    <property type="evidence" value="ECO:0007669"/>
    <property type="project" value="UniProtKB-SubCell"/>
</dbReference>
<keyword evidence="5" id="KW-0812">Transmembrane</keyword>
<comment type="caution">
    <text evidence="8">The sequence shown here is derived from an EMBL/GenBank/DDBJ whole genome shotgun (WGS) entry which is preliminary data.</text>
</comment>